<dbReference type="Proteomes" id="UP001055108">
    <property type="component" value="Unassembled WGS sequence"/>
</dbReference>
<keyword evidence="2" id="KW-0328">Glycosyltransferase</keyword>
<evidence type="ECO:0000256" key="1">
    <source>
        <dbReference type="ARBA" id="ARBA00006739"/>
    </source>
</evidence>
<evidence type="ECO:0000256" key="2">
    <source>
        <dbReference type="ARBA" id="ARBA00022676"/>
    </source>
</evidence>
<evidence type="ECO:0000256" key="3">
    <source>
        <dbReference type="ARBA" id="ARBA00022679"/>
    </source>
</evidence>
<organism evidence="5 6">
    <name type="scientific">Methylobacterium gregans</name>
    <dbReference type="NCBI Taxonomy" id="374424"/>
    <lineage>
        <taxon>Bacteria</taxon>
        <taxon>Pseudomonadati</taxon>
        <taxon>Pseudomonadota</taxon>
        <taxon>Alphaproteobacteria</taxon>
        <taxon>Hyphomicrobiales</taxon>
        <taxon>Methylobacteriaceae</taxon>
        <taxon>Methylobacterium</taxon>
    </lineage>
</organism>
<accession>A0AA37HT78</accession>
<dbReference type="InterPro" id="IPR029044">
    <property type="entry name" value="Nucleotide-diphossugar_trans"/>
</dbReference>
<dbReference type="InterPro" id="IPR001173">
    <property type="entry name" value="Glyco_trans_2-like"/>
</dbReference>
<sequence>MSVSVIMSTFNRERYIASAVESVLEQSHRAFELIVVDDASTDGTPDILARLAARDGRLRVVRNAVNRGLPAGRNLCLSLARHNLVACMDDDDIMLADRLARQVAFLRDHPEVSVVTAAARLIDDAGNVIGLSVPEIDLARGRAEVRPALFLGLIHPAVMYRKPDVLRVGGYRQVALEDRDLWGRMVTAGYTVAAQPDVLLLHRRHVSIMQGNLDALFEQGEYIDFNVARRLRGLEDLSLTAYRRAVAAEPLLQRVSRHRRMRAGIAFRKATLFYSRREWRPFLMQMAAAMSLEPIQVCQRIAKKYSPGR</sequence>
<dbReference type="SUPFAM" id="SSF53448">
    <property type="entry name" value="Nucleotide-diphospho-sugar transferases"/>
    <property type="match status" value="1"/>
</dbReference>
<gene>
    <name evidence="5" type="ORF">NBEOAGPD_4678</name>
</gene>
<dbReference type="Pfam" id="PF00535">
    <property type="entry name" value="Glycos_transf_2"/>
    <property type="match status" value="1"/>
</dbReference>
<dbReference type="RefSeq" id="WP_238306667.1">
    <property type="nucleotide sequence ID" value="NZ_BPQM01000138.1"/>
</dbReference>
<comment type="caution">
    <text evidence="5">The sequence shown here is derived from an EMBL/GenBank/DDBJ whole genome shotgun (WGS) entry which is preliminary data.</text>
</comment>
<dbReference type="PANTHER" id="PTHR43685:SF5">
    <property type="entry name" value="GLYCOSYLTRANSFERASE EPSE-RELATED"/>
    <property type="match status" value="1"/>
</dbReference>
<feature type="domain" description="Glycosyltransferase 2-like" evidence="4">
    <location>
        <begin position="4"/>
        <end position="118"/>
    </location>
</feature>
<keyword evidence="3" id="KW-0808">Transferase</keyword>
<dbReference type="EMBL" id="BPQM01000138">
    <property type="protein sequence ID" value="GJD81430.1"/>
    <property type="molecule type" value="Genomic_DNA"/>
</dbReference>
<dbReference type="GO" id="GO:0016757">
    <property type="term" value="F:glycosyltransferase activity"/>
    <property type="evidence" value="ECO:0007669"/>
    <property type="project" value="UniProtKB-KW"/>
</dbReference>
<evidence type="ECO:0000313" key="5">
    <source>
        <dbReference type="EMBL" id="GJD81430.1"/>
    </source>
</evidence>
<dbReference type="InterPro" id="IPR050834">
    <property type="entry name" value="Glycosyltransf_2"/>
</dbReference>
<keyword evidence="6" id="KW-1185">Reference proteome</keyword>
<dbReference type="Gene3D" id="3.90.550.10">
    <property type="entry name" value="Spore Coat Polysaccharide Biosynthesis Protein SpsA, Chain A"/>
    <property type="match status" value="1"/>
</dbReference>
<protein>
    <recommendedName>
        <fullName evidence="4">Glycosyltransferase 2-like domain-containing protein</fullName>
    </recommendedName>
</protein>
<proteinExistence type="inferred from homology"/>
<name>A0AA37HT78_9HYPH</name>
<evidence type="ECO:0000313" key="6">
    <source>
        <dbReference type="Proteomes" id="UP001055108"/>
    </source>
</evidence>
<reference evidence="5" key="2">
    <citation type="submission" date="2021-08" db="EMBL/GenBank/DDBJ databases">
        <authorList>
            <person name="Tani A."/>
            <person name="Ola A."/>
            <person name="Ogura Y."/>
            <person name="Katsura K."/>
            <person name="Hayashi T."/>
        </authorList>
    </citation>
    <scope>NUCLEOTIDE SEQUENCE</scope>
    <source>
        <strain evidence="5">NBRC 103626</strain>
    </source>
</reference>
<evidence type="ECO:0000259" key="4">
    <source>
        <dbReference type="Pfam" id="PF00535"/>
    </source>
</evidence>
<dbReference type="AlphaFoldDB" id="A0AA37HT78"/>
<dbReference type="PANTHER" id="PTHR43685">
    <property type="entry name" value="GLYCOSYLTRANSFERASE"/>
    <property type="match status" value="1"/>
</dbReference>
<reference evidence="5" key="1">
    <citation type="journal article" date="2016" name="Front. Microbiol.">
        <title>Genome Sequence of the Piezophilic, Mesophilic Sulfate-Reducing Bacterium Desulfovibrio indicus J2T.</title>
        <authorList>
            <person name="Cao J."/>
            <person name="Maignien L."/>
            <person name="Shao Z."/>
            <person name="Alain K."/>
            <person name="Jebbar M."/>
        </authorList>
    </citation>
    <scope>NUCLEOTIDE SEQUENCE</scope>
    <source>
        <strain evidence="5">NBRC 103626</strain>
    </source>
</reference>
<comment type="similarity">
    <text evidence="1">Belongs to the glycosyltransferase 2 family.</text>
</comment>